<feature type="domain" description="Alcohol dehydrogenase-like N-terminal" evidence="6">
    <location>
        <begin position="45"/>
        <end position="136"/>
    </location>
</feature>
<reference evidence="7 8" key="1">
    <citation type="submission" date="2018-02" db="EMBL/GenBank/DDBJ databases">
        <title>The genomes of Aspergillus section Nigri reveals drivers in fungal speciation.</title>
        <authorList>
            <consortium name="DOE Joint Genome Institute"/>
            <person name="Vesth T.C."/>
            <person name="Nybo J."/>
            <person name="Theobald S."/>
            <person name="Brandl J."/>
            <person name="Frisvad J.C."/>
            <person name="Nielsen K.F."/>
            <person name="Lyhne E.K."/>
            <person name="Kogle M.E."/>
            <person name="Kuo A."/>
            <person name="Riley R."/>
            <person name="Clum A."/>
            <person name="Nolan M."/>
            <person name="Lipzen A."/>
            <person name="Salamov A."/>
            <person name="Henrissat B."/>
            <person name="Wiebenga A."/>
            <person name="De vries R.P."/>
            <person name="Grigoriev I.V."/>
            <person name="Mortensen U.H."/>
            <person name="Andersen M.R."/>
            <person name="Baker S.E."/>
        </authorList>
    </citation>
    <scope>NUCLEOTIDE SEQUENCE [LARGE SCALE GENOMIC DNA]</scope>
    <source>
        <strain evidence="7 8">CBS 707.79</strain>
    </source>
</reference>
<evidence type="ECO:0000313" key="8">
    <source>
        <dbReference type="Proteomes" id="UP000247810"/>
    </source>
</evidence>
<evidence type="ECO:0000256" key="3">
    <source>
        <dbReference type="ARBA" id="ARBA00022723"/>
    </source>
</evidence>
<dbReference type="PANTHER" id="PTHR42940:SF8">
    <property type="entry name" value="VACUOLAR PROTEIN SORTING-ASSOCIATED PROTEIN 11"/>
    <property type="match status" value="1"/>
</dbReference>
<dbReference type="PANTHER" id="PTHR42940">
    <property type="entry name" value="ALCOHOL DEHYDROGENASE 1-RELATED"/>
    <property type="match status" value="1"/>
</dbReference>
<comment type="cofactor">
    <cofactor evidence="1">
        <name>Zn(2+)</name>
        <dbReference type="ChEBI" id="CHEBI:29105"/>
    </cofactor>
</comment>
<dbReference type="EMBL" id="KZ825811">
    <property type="protein sequence ID" value="PYH98458.1"/>
    <property type="molecule type" value="Genomic_DNA"/>
</dbReference>
<dbReference type="GO" id="GO:0005737">
    <property type="term" value="C:cytoplasm"/>
    <property type="evidence" value="ECO:0007669"/>
    <property type="project" value="TreeGrafter"/>
</dbReference>
<protein>
    <submittedName>
        <fullName evidence="7">GroES-like protein</fullName>
    </submittedName>
</protein>
<dbReference type="GO" id="GO:0046872">
    <property type="term" value="F:metal ion binding"/>
    <property type="evidence" value="ECO:0007669"/>
    <property type="project" value="UniProtKB-KW"/>
</dbReference>
<evidence type="ECO:0000256" key="4">
    <source>
        <dbReference type="ARBA" id="ARBA00022833"/>
    </source>
</evidence>
<keyword evidence="4" id="KW-0862">Zinc</keyword>
<dbReference type="Gene3D" id="3.90.180.10">
    <property type="entry name" value="Medium-chain alcohol dehydrogenases, catalytic domain"/>
    <property type="match status" value="1"/>
</dbReference>
<evidence type="ECO:0000256" key="1">
    <source>
        <dbReference type="ARBA" id="ARBA00001947"/>
    </source>
</evidence>
<dbReference type="VEuPathDB" id="FungiDB:BO71DRAFT_426105"/>
<proteinExistence type="inferred from homology"/>
<dbReference type="AlphaFoldDB" id="A0A319ECF6"/>
<evidence type="ECO:0000256" key="5">
    <source>
        <dbReference type="ARBA" id="ARBA00023002"/>
    </source>
</evidence>
<sequence length="408" mass="44222">MGSHSLPHQQAAITTPVVGTTMNLRYTQDRPVLPPRDGETDLSTDVLFSTGPLPGYAALNHIAGHEGIGLVAESSDPARLGKAVAMRYMASHCGQCSHCRRGVVESCAQQKNFPKHYNGAFQEYMAVPWTSVDELPPWVFDESCSDRQSMYTAALCSGSTALRSLEAAAIKPGDVVVVLGIFGASGHLTGMLAKAVFQAKGSMEWYRDELAKACETARAGQLTSDLRMPDAIIVATSSSVAYQGLHQCIRDGGSVICLRAPKGPCSIVIPARELMERQLRFQGSMMGGFGNAMRVMKLIRDGIILPQIEVIQLEQVPPRLQDILDGKVFGKLAIRNLIYDLTFASQPHRASCDIADSARQFVVSLNAQILAKVSHDMTRKPKAFVVAIIGVIRIRCDGNLHCNHVLHG</sequence>
<comment type="similarity">
    <text evidence="2">Belongs to the zinc-containing alcohol dehydrogenase family.</text>
</comment>
<name>A0A319ECF6_9EURO</name>
<dbReference type="Gene3D" id="3.40.50.720">
    <property type="entry name" value="NAD(P)-binding Rossmann-like Domain"/>
    <property type="match status" value="1"/>
</dbReference>
<dbReference type="Proteomes" id="UP000247810">
    <property type="component" value="Unassembled WGS sequence"/>
</dbReference>
<dbReference type="GO" id="GO:0004022">
    <property type="term" value="F:alcohol dehydrogenase (NAD+) activity"/>
    <property type="evidence" value="ECO:0007669"/>
    <property type="project" value="TreeGrafter"/>
</dbReference>
<dbReference type="InterPro" id="IPR013154">
    <property type="entry name" value="ADH-like_N"/>
</dbReference>
<accession>A0A319ECF6</accession>
<dbReference type="SUPFAM" id="SSF51735">
    <property type="entry name" value="NAD(P)-binding Rossmann-fold domains"/>
    <property type="match status" value="1"/>
</dbReference>
<evidence type="ECO:0000259" key="6">
    <source>
        <dbReference type="Pfam" id="PF08240"/>
    </source>
</evidence>
<dbReference type="SUPFAM" id="SSF50129">
    <property type="entry name" value="GroES-like"/>
    <property type="match status" value="1"/>
</dbReference>
<keyword evidence="8" id="KW-1185">Reference proteome</keyword>
<keyword evidence="5" id="KW-0560">Oxidoreductase</keyword>
<dbReference type="InterPro" id="IPR036291">
    <property type="entry name" value="NAD(P)-bd_dom_sf"/>
</dbReference>
<dbReference type="OrthoDB" id="1879366at2759"/>
<dbReference type="STRING" id="1448320.A0A319ECF6"/>
<evidence type="ECO:0000313" key="7">
    <source>
        <dbReference type="EMBL" id="PYH98458.1"/>
    </source>
</evidence>
<keyword evidence="3" id="KW-0479">Metal-binding</keyword>
<gene>
    <name evidence="7" type="ORF">BO71DRAFT_426105</name>
</gene>
<evidence type="ECO:0000256" key="2">
    <source>
        <dbReference type="ARBA" id="ARBA00008072"/>
    </source>
</evidence>
<dbReference type="InterPro" id="IPR011032">
    <property type="entry name" value="GroES-like_sf"/>
</dbReference>
<dbReference type="Pfam" id="PF08240">
    <property type="entry name" value="ADH_N"/>
    <property type="match status" value="1"/>
</dbReference>
<organism evidence="7 8">
    <name type="scientific">Aspergillus ellipticus CBS 707.79</name>
    <dbReference type="NCBI Taxonomy" id="1448320"/>
    <lineage>
        <taxon>Eukaryota</taxon>
        <taxon>Fungi</taxon>
        <taxon>Dikarya</taxon>
        <taxon>Ascomycota</taxon>
        <taxon>Pezizomycotina</taxon>
        <taxon>Eurotiomycetes</taxon>
        <taxon>Eurotiomycetidae</taxon>
        <taxon>Eurotiales</taxon>
        <taxon>Aspergillaceae</taxon>
        <taxon>Aspergillus</taxon>
        <taxon>Aspergillus subgen. Circumdati</taxon>
    </lineage>
</organism>